<protein>
    <submittedName>
        <fullName evidence="2">Uncharacterized protein</fullName>
    </submittedName>
</protein>
<reference evidence="3" key="1">
    <citation type="journal article" date="2019" name="Int. J. Syst. Evol. Microbiol.">
        <title>The Global Catalogue of Microorganisms (GCM) 10K type strain sequencing project: providing services to taxonomists for standard genome sequencing and annotation.</title>
        <authorList>
            <consortium name="The Broad Institute Genomics Platform"/>
            <consortium name="The Broad Institute Genome Sequencing Center for Infectious Disease"/>
            <person name="Wu L."/>
            <person name="Ma J."/>
        </authorList>
    </citation>
    <scope>NUCLEOTIDE SEQUENCE [LARGE SCALE GENOMIC DNA]</scope>
    <source>
        <strain evidence="3">JCM 4505</strain>
    </source>
</reference>
<accession>A0ABP3F590</accession>
<organism evidence="2 3">
    <name type="scientific">Streptomyces polychromogenes</name>
    <dbReference type="NCBI Taxonomy" id="67342"/>
    <lineage>
        <taxon>Bacteria</taxon>
        <taxon>Bacillati</taxon>
        <taxon>Actinomycetota</taxon>
        <taxon>Actinomycetes</taxon>
        <taxon>Kitasatosporales</taxon>
        <taxon>Streptomycetaceae</taxon>
        <taxon>Streptomyces</taxon>
    </lineage>
</organism>
<feature type="region of interest" description="Disordered" evidence="1">
    <location>
        <begin position="1"/>
        <end position="23"/>
    </location>
</feature>
<evidence type="ECO:0000313" key="3">
    <source>
        <dbReference type="Proteomes" id="UP001501867"/>
    </source>
</evidence>
<name>A0ABP3F590_9ACTN</name>
<comment type="caution">
    <text evidence="2">The sequence shown here is derived from an EMBL/GenBank/DDBJ whole genome shotgun (WGS) entry which is preliminary data.</text>
</comment>
<evidence type="ECO:0000313" key="2">
    <source>
        <dbReference type="EMBL" id="GAA0291146.1"/>
    </source>
</evidence>
<feature type="region of interest" description="Disordered" evidence="1">
    <location>
        <begin position="47"/>
        <end position="72"/>
    </location>
</feature>
<dbReference type="Proteomes" id="UP001501867">
    <property type="component" value="Unassembled WGS sequence"/>
</dbReference>
<proteinExistence type="predicted"/>
<sequence>MSSVLSPDIKRQLGPDTETDASLPACKPMQAVGHSISNAWKVNESTAPPQVRGLAPTARANDSSRPTSLRRFDSRAYEVPAWQAG</sequence>
<keyword evidence="3" id="KW-1185">Reference proteome</keyword>
<evidence type="ECO:0000256" key="1">
    <source>
        <dbReference type="SAM" id="MobiDB-lite"/>
    </source>
</evidence>
<dbReference type="EMBL" id="BAAABV010000015">
    <property type="protein sequence ID" value="GAA0291146.1"/>
    <property type="molecule type" value="Genomic_DNA"/>
</dbReference>
<gene>
    <name evidence="2" type="ORF">GCM10010302_32130</name>
</gene>